<proteinExistence type="predicted"/>
<accession>A0A9X6YK55</accession>
<dbReference type="AlphaFoldDB" id="A0A9X6YK55"/>
<evidence type="ECO:0000313" key="1">
    <source>
        <dbReference type="EMBL" id="PEN87388.1"/>
    </source>
</evidence>
<organism evidence="1 2">
    <name type="scientific">Bacillus cereus</name>
    <dbReference type="NCBI Taxonomy" id="1396"/>
    <lineage>
        <taxon>Bacteria</taxon>
        <taxon>Bacillati</taxon>
        <taxon>Bacillota</taxon>
        <taxon>Bacilli</taxon>
        <taxon>Bacillales</taxon>
        <taxon>Bacillaceae</taxon>
        <taxon>Bacillus</taxon>
        <taxon>Bacillus cereus group</taxon>
    </lineage>
</organism>
<name>A0A9X6YK55_BACCE</name>
<dbReference type="Proteomes" id="UP000220691">
    <property type="component" value="Unassembled WGS sequence"/>
</dbReference>
<evidence type="ECO:0000313" key="2">
    <source>
        <dbReference type="Proteomes" id="UP000220691"/>
    </source>
</evidence>
<dbReference type="EMBL" id="NUAN01000175">
    <property type="protein sequence ID" value="PEN87388.1"/>
    <property type="molecule type" value="Genomic_DNA"/>
</dbReference>
<dbReference type="RefSeq" id="WP_098127464.1">
    <property type="nucleotide sequence ID" value="NZ_NUAN01000175.1"/>
</dbReference>
<gene>
    <name evidence="1" type="ORF">CN553_24480</name>
</gene>
<sequence length="113" mass="13314">MFTNHELSNEVDKEFKELLIKAQEFKNLTEQLEFFENQEAHFRFLGIISLVQIYFSRNLGRNVEIQTDDLSYLFRALLDIARHVPSSLPAGIYNFNYYTLKSVTENICKNLTD</sequence>
<protein>
    <submittedName>
        <fullName evidence="1">Uncharacterized protein</fullName>
    </submittedName>
</protein>
<reference evidence="1 2" key="1">
    <citation type="submission" date="2017-09" db="EMBL/GenBank/DDBJ databases">
        <title>Large-scale bioinformatics analysis of Bacillus genomes uncovers conserved roles of natural products in bacterial physiology.</title>
        <authorList>
            <consortium name="Agbiome Team Llc"/>
            <person name="Bleich R.M."/>
            <person name="Kirk G.J."/>
            <person name="Santa Maria K.C."/>
            <person name="Allen S.E."/>
            <person name="Farag S."/>
            <person name="Shank E.A."/>
            <person name="Bowers A."/>
        </authorList>
    </citation>
    <scope>NUCLEOTIDE SEQUENCE [LARGE SCALE GENOMIC DNA]</scope>
    <source>
        <strain evidence="1 2">AFS027647</strain>
    </source>
</reference>
<comment type="caution">
    <text evidence="1">The sequence shown here is derived from an EMBL/GenBank/DDBJ whole genome shotgun (WGS) entry which is preliminary data.</text>
</comment>